<keyword evidence="3 10" id="KW-0328">Glycosyltransferase</keyword>
<dbReference type="Pfam" id="PF02366">
    <property type="entry name" value="PMT"/>
    <property type="match status" value="1"/>
</dbReference>
<feature type="transmembrane region" description="Helical" evidence="8">
    <location>
        <begin position="390"/>
        <end position="408"/>
    </location>
</feature>
<keyword evidence="11" id="KW-1185">Reference proteome</keyword>
<organism evidence="10 11">
    <name type="scientific">Rubripirellula tenax</name>
    <dbReference type="NCBI Taxonomy" id="2528015"/>
    <lineage>
        <taxon>Bacteria</taxon>
        <taxon>Pseudomonadati</taxon>
        <taxon>Planctomycetota</taxon>
        <taxon>Planctomycetia</taxon>
        <taxon>Pirellulales</taxon>
        <taxon>Pirellulaceae</taxon>
        <taxon>Rubripirellula</taxon>
    </lineage>
</organism>
<dbReference type="GO" id="GO:0103015">
    <property type="term" value="F:4-amino-4-deoxy-L-arabinose transferase activity"/>
    <property type="evidence" value="ECO:0007669"/>
    <property type="project" value="UniProtKB-EC"/>
</dbReference>
<dbReference type="EMBL" id="SJPW01000001">
    <property type="protein sequence ID" value="TWU59747.1"/>
    <property type="molecule type" value="Genomic_DNA"/>
</dbReference>
<evidence type="ECO:0000256" key="2">
    <source>
        <dbReference type="ARBA" id="ARBA00022475"/>
    </source>
</evidence>
<evidence type="ECO:0000256" key="5">
    <source>
        <dbReference type="ARBA" id="ARBA00022692"/>
    </source>
</evidence>
<feature type="transmembrane region" description="Helical" evidence="8">
    <location>
        <begin position="38"/>
        <end position="60"/>
    </location>
</feature>
<comment type="subcellular location">
    <subcellularLocation>
        <location evidence="1">Cell membrane</location>
        <topology evidence="1">Multi-pass membrane protein</topology>
    </subcellularLocation>
</comment>
<dbReference type="InterPro" id="IPR050297">
    <property type="entry name" value="LipidA_mod_glycosyltrf_83"/>
</dbReference>
<feature type="transmembrane region" description="Helical" evidence="8">
    <location>
        <begin position="414"/>
        <end position="432"/>
    </location>
</feature>
<feature type="transmembrane region" description="Helical" evidence="8">
    <location>
        <begin position="117"/>
        <end position="135"/>
    </location>
</feature>
<dbReference type="GO" id="GO:0009103">
    <property type="term" value="P:lipopolysaccharide biosynthetic process"/>
    <property type="evidence" value="ECO:0007669"/>
    <property type="project" value="UniProtKB-ARBA"/>
</dbReference>
<evidence type="ECO:0000256" key="6">
    <source>
        <dbReference type="ARBA" id="ARBA00022989"/>
    </source>
</evidence>
<feature type="transmembrane region" description="Helical" evidence="8">
    <location>
        <begin position="286"/>
        <end position="313"/>
    </location>
</feature>
<reference evidence="10 11" key="1">
    <citation type="submission" date="2019-02" db="EMBL/GenBank/DDBJ databases">
        <title>Deep-cultivation of Planctomycetes and their phenomic and genomic characterization uncovers novel biology.</title>
        <authorList>
            <person name="Wiegand S."/>
            <person name="Jogler M."/>
            <person name="Boedeker C."/>
            <person name="Pinto D."/>
            <person name="Vollmers J."/>
            <person name="Rivas-Marin E."/>
            <person name="Kohn T."/>
            <person name="Peeters S.H."/>
            <person name="Heuer A."/>
            <person name="Rast P."/>
            <person name="Oberbeckmann S."/>
            <person name="Bunk B."/>
            <person name="Jeske O."/>
            <person name="Meyerdierks A."/>
            <person name="Storesund J.E."/>
            <person name="Kallscheuer N."/>
            <person name="Luecker S."/>
            <person name="Lage O.M."/>
            <person name="Pohl T."/>
            <person name="Merkel B.J."/>
            <person name="Hornburger P."/>
            <person name="Mueller R.-W."/>
            <person name="Bruemmer F."/>
            <person name="Labrenz M."/>
            <person name="Spormann A.M."/>
            <person name="Op Den Camp H."/>
            <person name="Overmann J."/>
            <person name="Amann R."/>
            <person name="Jetten M.S.M."/>
            <person name="Mascher T."/>
            <person name="Medema M.H."/>
            <person name="Devos D.P."/>
            <person name="Kaster A.-K."/>
            <person name="Ovreas L."/>
            <person name="Rohde M."/>
            <person name="Galperin M.Y."/>
            <person name="Jogler C."/>
        </authorList>
    </citation>
    <scope>NUCLEOTIDE SEQUENCE [LARGE SCALE GENOMIC DNA]</scope>
    <source>
        <strain evidence="10 11">Poly51</strain>
    </source>
</reference>
<evidence type="ECO:0000256" key="4">
    <source>
        <dbReference type="ARBA" id="ARBA00022679"/>
    </source>
</evidence>
<gene>
    <name evidence="10" type="primary">arnT_1</name>
    <name evidence="10" type="ORF">Poly51_00190</name>
</gene>
<keyword evidence="6 8" id="KW-1133">Transmembrane helix</keyword>
<evidence type="ECO:0000256" key="1">
    <source>
        <dbReference type="ARBA" id="ARBA00004651"/>
    </source>
</evidence>
<dbReference type="PANTHER" id="PTHR33908">
    <property type="entry name" value="MANNOSYLTRANSFERASE YKCB-RELATED"/>
    <property type="match status" value="1"/>
</dbReference>
<dbReference type="Proteomes" id="UP000318288">
    <property type="component" value="Unassembled WGS sequence"/>
</dbReference>
<feature type="transmembrane region" description="Helical" evidence="8">
    <location>
        <begin position="142"/>
        <end position="162"/>
    </location>
</feature>
<keyword evidence="7 8" id="KW-0472">Membrane</keyword>
<dbReference type="InterPro" id="IPR003342">
    <property type="entry name" value="ArnT-like_N"/>
</dbReference>
<accession>A0A5C6FHR7</accession>
<keyword evidence="2" id="KW-1003">Cell membrane</keyword>
<dbReference type="RefSeq" id="WP_146453330.1">
    <property type="nucleotide sequence ID" value="NZ_SJPW01000001.1"/>
</dbReference>
<feature type="transmembrane region" description="Helical" evidence="8">
    <location>
        <begin position="168"/>
        <end position="184"/>
    </location>
</feature>
<feature type="domain" description="ArnT-like N-terminal" evidence="9">
    <location>
        <begin position="59"/>
        <end position="266"/>
    </location>
</feature>
<evidence type="ECO:0000313" key="11">
    <source>
        <dbReference type="Proteomes" id="UP000318288"/>
    </source>
</evidence>
<dbReference type="GO" id="GO:0010041">
    <property type="term" value="P:response to iron(III) ion"/>
    <property type="evidence" value="ECO:0007669"/>
    <property type="project" value="TreeGrafter"/>
</dbReference>
<feature type="transmembrane region" description="Helical" evidence="8">
    <location>
        <begin position="444"/>
        <end position="464"/>
    </location>
</feature>
<feature type="transmembrane region" description="Helical" evidence="8">
    <location>
        <begin position="235"/>
        <end position="254"/>
    </location>
</feature>
<dbReference type="OrthoDB" id="9815691at2"/>
<dbReference type="GO" id="GO:0005886">
    <property type="term" value="C:plasma membrane"/>
    <property type="evidence" value="ECO:0007669"/>
    <property type="project" value="UniProtKB-SubCell"/>
</dbReference>
<evidence type="ECO:0000256" key="3">
    <source>
        <dbReference type="ARBA" id="ARBA00022676"/>
    </source>
</evidence>
<dbReference type="EC" id="2.4.2.43" evidence="10"/>
<sequence>MLAKTKLRLRDWYNRVQFPIDDRNELKSHSWTRRQESIAAWVLYVATFAVLLPSLSYPLIEPDETRYAQIAIEMIDSGDWVTPTLAGKPYLDKPPLMYWLTAASIGLLGPTEFSSRLPAVLSAMATVGLVFVLGRRIVGARAAWLGAMSLLLCGGFVIAGRFLILDSLLAFFVVLSLLAGYLAVREERHRWAWWVLSGSACALGVLTKGPVSLLLCAPPLVASGWLRRDQSRVRLVHWAAFVVPMFLVCVPWYVAVWKSNPDFGDYFFLEHNLNRFTKGSNHRAPFWFYVPTLFAAMFPTSLLLPSLGVFLFSRSDQNRRLRTKDLGYLACASVWILAFFSFASCKLPTYILPALPMISLMMGVMLDQTVFQPQVTSRITSYLRPFPQRASLILVFTLAVVASVDVWYRGHFDAGTVVAGFLGIGVIAVVMRSWNRDQAFNAPAWAFTACVAFGVLSFTTTRFIPVAATERSILARVAALTPHHPTTPVVFFGENPHAAKLQLPIHTVIHCSDVHSKAADRILTQHDEMIVVVNKGNRDFVRNQLKRQCLSVDANGDDVVFVARRVASQTSHQANIAERNIR</sequence>
<evidence type="ECO:0000313" key="10">
    <source>
        <dbReference type="EMBL" id="TWU59747.1"/>
    </source>
</evidence>
<keyword evidence="5 8" id="KW-0812">Transmembrane</keyword>
<protein>
    <submittedName>
        <fullName evidence="10">Undecaprenyl phosphate-alpha-4-amino-4-deoxy-L-arabinose arabinosyl transferase</fullName>
        <ecNumber evidence="10">2.4.2.43</ecNumber>
    </submittedName>
</protein>
<evidence type="ECO:0000259" key="9">
    <source>
        <dbReference type="Pfam" id="PF02366"/>
    </source>
</evidence>
<dbReference type="AlphaFoldDB" id="A0A5C6FHR7"/>
<feature type="transmembrane region" description="Helical" evidence="8">
    <location>
        <begin position="325"/>
        <end position="344"/>
    </location>
</feature>
<dbReference type="PANTHER" id="PTHR33908:SF3">
    <property type="entry name" value="UNDECAPRENYL PHOSPHATE-ALPHA-4-AMINO-4-DEOXY-L-ARABINOSE ARABINOSYL TRANSFERASE"/>
    <property type="match status" value="1"/>
</dbReference>
<proteinExistence type="predicted"/>
<comment type="caution">
    <text evidence="10">The sequence shown here is derived from an EMBL/GenBank/DDBJ whole genome shotgun (WGS) entry which is preliminary data.</text>
</comment>
<evidence type="ECO:0000256" key="7">
    <source>
        <dbReference type="ARBA" id="ARBA00023136"/>
    </source>
</evidence>
<name>A0A5C6FHR7_9BACT</name>
<evidence type="ECO:0000256" key="8">
    <source>
        <dbReference type="SAM" id="Phobius"/>
    </source>
</evidence>
<keyword evidence="4 10" id="KW-0808">Transferase</keyword>